<dbReference type="PANTHER" id="PTHR43798:SF33">
    <property type="entry name" value="HYDROLASE, PUTATIVE (AFU_ORTHOLOGUE AFUA_2G14860)-RELATED"/>
    <property type="match status" value="1"/>
</dbReference>
<sequence>MPIVFCHPPVMGHLTFRFQRPLAKSYQLIFVDLLDSGRTTRVHPVSSVTDLMEMVHALVVDLKLGPVILCGYSNGGAIPQEFALQYPDQTAGVILIGGFPEVSTFLLKKEFELGIWAARKQLLNLFSLMLPAAHFNSHTCRRDMANFIKQADGPTLQRIYEAGMKYVSTDRLQHITAPLLLIYGARDLYMRSYLLPYCQKVKDIDIAFVSNVAHQVPTKRPDECNQIIDSWIKRKSLA</sequence>
<dbReference type="GO" id="GO:0016020">
    <property type="term" value="C:membrane"/>
    <property type="evidence" value="ECO:0007669"/>
    <property type="project" value="TreeGrafter"/>
</dbReference>
<evidence type="ECO:0000259" key="1">
    <source>
        <dbReference type="Pfam" id="PF12146"/>
    </source>
</evidence>
<organism evidence="2 3">
    <name type="scientific">Halalkalibacter nanhaiisediminis</name>
    <dbReference type="NCBI Taxonomy" id="688079"/>
    <lineage>
        <taxon>Bacteria</taxon>
        <taxon>Bacillati</taxon>
        <taxon>Bacillota</taxon>
        <taxon>Bacilli</taxon>
        <taxon>Bacillales</taxon>
        <taxon>Bacillaceae</taxon>
        <taxon>Halalkalibacter</taxon>
    </lineage>
</organism>
<proteinExistence type="predicted"/>
<evidence type="ECO:0000313" key="2">
    <source>
        <dbReference type="EMBL" id="TWI59748.1"/>
    </source>
</evidence>
<name>A0A562QSK3_9BACI</name>
<dbReference type="InterPro" id="IPR022742">
    <property type="entry name" value="Hydrolase_4"/>
</dbReference>
<evidence type="ECO:0000313" key="3">
    <source>
        <dbReference type="Proteomes" id="UP000315711"/>
    </source>
</evidence>
<dbReference type="InterPro" id="IPR029058">
    <property type="entry name" value="AB_hydrolase_fold"/>
</dbReference>
<dbReference type="Gene3D" id="3.40.50.1820">
    <property type="entry name" value="alpha/beta hydrolase"/>
    <property type="match status" value="1"/>
</dbReference>
<dbReference type="Pfam" id="PF12146">
    <property type="entry name" value="Hydrolase_4"/>
    <property type="match status" value="1"/>
</dbReference>
<accession>A0A562QSK3</accession>
<gene>
    <name evidence="2" type="ORF">IQ10_00169</name>
</gene>
<dbReference type="PANTHER" id="PTHR43798">
    <property type="entry name" value="MONOACYLGLYCEROL LIPASE"/>
    <property type="match status" value="1"/>
</dbReference>
<keyword evidence="3" id="KW-1185">Reference proteome</keyword>
<reference evidence="2 3" key="1">
    <citation type="journal article" date="2015" name="Stand. Genomic Sci.">
        <title>Genomic Encyclopedia of Bacterial and Archaeal Type Strains, Phase III: the genomes of soil and plant-associated and newly described type strains.</title>
        <authorList>
            <person name="Whitman W.B."/>
            <person name="Woyke T."/>
            <person name="Klenk H.P."/>
            <person name="Zhou Y."/>
            <person name="Lilburn T.G."/>
            <person name="Beck B.J."/>
            <person name="De Vos P."/>
            <person name="Vandamme P."/>
            <person name="Eisen J.A."/>
            <person name="Garrity G."/>
            <person name="Hugenholtz P."/>
            <person name="Kyrpides N.C."/>
        </authorList>
    </citation>
    <scope>NUCLEOTIDE SEQUENCE [LARGE SCALE GENOMIC DNA]</scope>
    <source>
        <strain evidence="2 3">CGMCC 1.10116</strain>
    </source>
</reference>
<comment type="caution">
    <text evidence="2">The sequence shown here is derived from an EMBL/GenBank/DDBJ whole genome shotgun (WGS) entry which is preliminary data.</text>
</comment>
<protein>
    <submittedName>
        <fullName evidence="2">Pimeloyl-ACP methyl ester carboxylesterase</fullName>
    </submittedName>
</protein>
<dbReference type="AlphaFoldDB" id="A0A562QSK3"/>
<feature type="domain" description="Serine aminopeptidase S33" evidence="1">
    <location>
        <begin position="47"/>
        <end position="188"/>
    </location>
</feature>
<dbReference type="Proteomes" id="UP000315711">
    <property type="component" value="Unassembled WGS sequence"/>
</dbReference>
<dbReference type="InterPro" id="IPR050266">
    <property type="entry name" value="AB_hydrolase_sf"/>
</dbReference>
<dbReference type="SUPFAM" id="SSF53474">
    <property type="entry name" value="alpha/beta-Hydrolases"/>
    <property type="match status" value="1"/>
</dbReference>
<dbReference type="EMBL" id="VLKZ01000001">
    <property type="protein sequence ID" value="TWI59748.1"/>
    <property type="molecule type" value="Genomic_DNA"/>
</dbReference>